<comment type="catalytic activity">
    <reaction evidence="7 11">
        <text>6-phospho-D-gluconate + NADP(+) = D-ribulose 5-phosphate + CO2 + NADPH</text>
        <dbReference type="Rhea" id="RHEA:10116"/>
        <dbReference type="ChEBI" id="CHEBI:16526"/>
        <dbReference type="ChEBI" id="CHEBI:57783"/>
        <dbReference type="ChEBI" id="CHEBI:58121"/>
        <dbReference type="ChEBI" id="CHEBI:58349"/>
        <dbReference type="ChEBI" id="CHEBI:58759"/>
        <dbReference type="EC" id="1.1.1.44"/>
    </reaction>
</comment>
<evidence type="ECO:0000313" key="13">
    <source>
        <dbReference type="EMBL" id="EJF43569.1"/>
    </source>
</evidence>
<dbReference type="Pfam" id="PF03446">
    <property type="entry name" value="NAD_binding_2"/>
    <property type="match status" value="1"/>
</dbReference>
<dbReference type="GO" id="GO:0019521">
    <property type="term" value="P:D-gluconate metabolic process"/>
    <property type="evidence" value="ECO:0007669"/>
    <property type="project" value="UniProtKB-KW"/>
</dbReference>
<evidence type="ECO:0000256" key="7">
    <source>
        <dbReference type="PIRNR" id="PIRNR000109"/>
    </source>
</evidence>
<keyword evidence="14" id="KW-1185">Reference proteome</keyword>
<evidence type="ECO:0000256" key="10">
    <source>
        <dbReference type="PIRSR" id="PIRSR000109-3"/>
    </source>
</evidence>
<feature type="binding site" evidence="10">
    <location>
        <begin position="82"/>
        <end position="84"/>
    </location>
    <ligand>
        <name>NADP(+)</name>
        <dbReference type="ChEBI" id="CHEBI:58349"/>
    </ligand>
</feature>
<feature type="binding site" evidence="9">
    <location>
        <position position="476"/>
    </location>
    <ligand>
        <name>substrate</name>
        <note>ligand shared between dimeric partners</note>
    </ligand>
</feature>
<dbReference type="GO" id="GO:0006098">
    <property type="term" value="P:pentose-phosphate shunt"/>
    <property type="evidence" value="ECO:0007669"/>
    <property type="project" value="UniProtKB-UniPathway"/>
</dbReference>
<proteinExistence type="inferred from homology"/>
<dbReference type="OrthoDB" id="9804542at2"/>
<name>J0N9G0_9ACTO</name>
<feature type="binding site" description="in other chain" evidence="9">
    <location>
        <begin position="136"/>
        <end position="138"/>
    </location>
    <ligand>
        <name>substrate</name>
        <note>ligand shared between dimeric partners</note>
    </ligand>
</feature>
<evidence type="ECO:0000256" key="6">
    <source>
        <dbReference type="ARBA" id="ARBA00023126"/>
    </source>
</evidence>
<organism evidence="13 14">
    <name type="scientific">Actinomyces massiliensis F0489</name>
    <dbReference type="NCBI Taxonomy" id="1125718"/>
    <lineage>
        <taxon>Bacteria</taxon>
        <taxon>Bacillati</taxon>
        <taxon>Actinomycetota</taxon>
        <taxon>Actinomycetes</taxon>
        <taxon>Actinomycetales</taxon>
        <taxon>Actinomycetaceae</taxon>
        <taxon>Actinomyces</taxon>
    </lineage>
</organism>
<dbReference type="eggNOG" id="COG0362">
    <property type="taxonomic scope" value="Bacteria"/>
</dbReference>
<dbReference type="NCBIfam" id="TIGR00873">
    <property type="entry name" value="gnd"/>
    <property type="match status" value="1"/>
</dbReference>
<dbReference type="InterPro" id="IPR036291">
    <property type="entry name" value="NAD(P)-bd_dom_sf"/>
</dbReference>
<comment type="similarity">
    <text evidence="1 7 11">Belongs to the 6-phosphogluconate dehydrogenase family.</text>
</comment>
<dbReference type="SMART" id="SM01350">
    <property type="entry name" value="6PGD"/>
    <property type="match status" value="1"/>
</dbReference>
<evidence type="ECO:0000259" key="12">
    <source>
        <dbReference type="SMART" id="SM01350"/>
    </source>
</evidence>
<accession>J0N9G0</accession>
<dbReference type="InterPro" id="IPR006113">
    <property type="entry name" value="6PGDH_Gnd/GntZ"/>
</dbReference>
<evidence type="ECO:0000256" key="9">
    <source>
        <dbReference type="PIRSR" id="PIRSR000109-2"/>
    </source>
</evidence>
<dbReference type="Gene3D" id="3.40.50.720">
    <property type="entry name" value="NAD(P)-binding Rossmann-like Domain"/>
    <property type="match status" value="1"/>
</dbReference>
<feature type="active site" description="Proton donor" evidence="8">
    <location>
        <position position="197"/>
    </location>
</feature>
<evidence type="ECO:0000313" key="14">
    <source>
        <dbReference type="Proteomes" id="UP000002941"/>
    </source>
</evidence>
<comment type="function">
    <text evidence="7">Catalyzes the oxidative decarboxylation of 6-phosphogluconate to ribulose 5-phosphate and CO(2), with concomitant reduction of NADP to NADPH.</text>
</comment>
<dbReference type="EMBL" id="AKFT01000123">
    <property type="protein sequence ID" value="EJF43569.1"/>
    <property type="molecule type" value="Genomic_DNA"/>
</dbReference>
<dbReference type="InterPro" id="IPR006115">
    <property type="entry name" value="6PGDH_NADP-bd"/>
</dbReference>
<sequence length="503" mass="53497">MSDFTPAPASADLGVFGLGVMGANLARNLARHGHSVAVFNRTLARTERLMERYGSEGDFVPASDLKDFVASLRTPRVAIIMVQAGAATEAVIEELSALMEPGDIIVDAGNTLYTDTRRREEALRERGLHFVGMGVSGGEEGALLGPSIMPGGTAESYNRLGPMLESISAHVDGEPCCTHVGPDGAGHFVKLVHNGIEYADMQLIAEAYSLLRYVAGLSVPEIAEVFRSWKDSELDSYLIDITTEVLSRTDPVTGRPFVDVVVDAAGQKGTGVWTTQTALELGVAVPAIAEATFARAVSSAAAARAAVRAADLAPGTSESTLSGQDREAFIDAVKQALYGSKIAAYAQGFDEIATASAQFGWNIDLGAMARIWRGGCIIRARFLDDITRAYNSTGSADNASNADNEDAHLASLLTAPVFASALVQALPAWRQVVAISALTGVPAPAFASSLAYVDQLRADRLPAALIQGQRDFFGSHTYHRVDDPEGIYHTLWAAPERTEEKWN</sequence>
<dbReference type="FunFam" id="1.10.1040.10:FF:000032">
    <property type="entry name" value="6-phosphogluconate dehydrogenase, decarboxylating"/>
    <property type="match status" value="1"/>
</dbReference>
<dbReference type="GO" id="GO:0004616">
    <property type="term" value="F:phosphogluconate dehydrogenase (decarboxylating) activity"/>
    <property type="evidence" value="ECO:0007669"/>
    <property type="project" value="UniProtKB-EC"/>
</dbReference>
<feature type="active site" description="Proton donor" evidence="8">
    <location>
        <position position="190"/>
    </location>
</feature>
<dbReference type="InterPro" id="IPR006183">
    <property type="entry name" value="Pgluconate_DH"/>
</dbReference>
<dbReference type="PRINTS" id="PR00076">
    <property type="entry name" value="6PGDHDRGNASE"/>
</dbReference>
<feature type="binding site" description="in other chain" evidence="9">
    <location>
        <position position="110"/>
    </location>
    <ligand>
        <name>substrate</name>
        <note>ligand shared between dimeric partners</note>
    </ligand>
</feature>
<protein>
    <recommendedName>
        <fullName evidence="7 11">6-phosphogluconate dehydrogenase, decarboxylating</fullName>
        <ecNumber evidence="7 11">1.1.1.44</ecNumber>
    </recommendedName>
</protein>
<dbReference type="Gene3D" id="1.20.5.320">
    <property type="entry name" value="6-Phosphogluconate Dehydrogenase, domain 3"/>
    <property type="match status" value="1"/>
</dbReference>
<comment type="subunit">
    <text evidence="2 7">Homodimer.</text>
</comment>
<evidence type="ECO:0000256" key="3">
    <source>
        <dbReference type="ARBA" id="ARBA00022857"/>
    </source>
</evidence>
<feature type="domain" description="6-phosphogluconate dehydrogenase C-terminal" evidence="12">
    <location>
        <begin position="186"/>
        <end position="493"/>
    </location>
</feature>
<dbReference type="Proteomes" id="UP000002941">
    <property type="component" value="Unassembled WGS sequence"/>
</dbReference>
<gene>
    <name evidence="13" type="primary">gnd</name>
    <name evidence="13" type="ORF">HMPREF1318_2536</name>
</gene>
<feature type="binding site" description="in other chain" evidence="9">
    <location>
        <position position="295"/>
    </location>
    <ligand>
        <name>substrate</name>
        <note>ligand shared between dimeric partners</note>
    </ligand>
</feature>
<dbReference type="PANTHER" id="PTHR11811">
    <property type="entry name" value="6-PHOSPHOGLUCONATE DEHYDROGENASE"/>
    <property type="match status" value="1"/>
</dbReference>
<evidence type="ECO:0000256" key="2">
    <source>
        <dbReference type="ARBA" id="ARBA00011738"/>
    </source>
</evidence>
<feature type="binding site" evidence="10">
    <location>
        <begin position="40"/>
        <end position="42"/>
    </location>
    <ligand>
        <name>NADP(+)</name>
        <dbReference type="ChEBI" id="CHEBI:58349"/>
    </ligand>
</feature>
<feature type="binding site" evidence="10">
    <location>
        <begin position="17"/>
        <end position="22"/>
    </location>
    <ligand>
        <name>NADP(+)</name>
        <dbReference type="ChEBI" id="CHEBI:58349"/>
    </ligand>
</feature>
<keyword evidence="5 11" id="KW-0311">Gluconate utilization</keyword>
<comment type="caution">
    <text evidence="13">The sequence shown here is derived from an EMBL/GenBank/DDBJ whole genome shotgun (WGS) entry which is preliminary data.</text>
</comment>
<dbReference type="InterPro" id="IPR008927">
    <property type="entry name" value="6-PGluconate_DH-like_C_sf"/>
</dbReference>
<feature type="binding site" evidence="9">
    <location>
        <position position="470"/>
    </location>
    <ligand>
        <name>substrate</name>
        <note>ligand shared between dimeric partners</note>
    </ligand>
</feature>
<dbReference type="UniPathway" id="UPA00115">
    <property type="reaction ID" value="UER00410"/>
</dbReference>
<feature type="binding site" description="in other chain" evidence="9">
    <location>
        <position position="268"/>
    </location>
    <ligand>
        <name>substrate</name>
        <note>ligand shared between dimeric partners</note>
    </ligand>
</feature>
<keyword evidence="4 7" id="KW-0560">Oxidoreductase</keyword>
<keyword evidence="3 7" id="KW-0521">NADP</keyword>
<dbReference type="InterPro" id="IPR006114">
    <property type="entry name" value="6PGDH_C"/>
</dbReference>
<dbReference type="FunFam" id="3.40.50.720:FF:000007">
    <property type="entry name" value="6-phosphogluconate dehydrogenase, decarboxylating"/>
    <property type="match status" value="1"/>
</dbReference>
<evidence type="ECO:0000256" key="1">
    <source>
        <dbReference type="ARBA" id="ARBA00008419"/>
    </source>
</evidence>
<comment type="pathway">
    <text evidence="7 11">Carbohydrate degradation; pentose phosphate pathway; D-ribulose 5-phosphate from D-glucose 6-phosphate (oxidative stage): step 3/3.</text>
</comment>
<evidence type="ECO:0000256" key="5">
    <source>
        <dbReference type="ARBA" id="ARBA00023064"/>
    </source>
</evidence>
<dbReference type="InterPro" id="IPR013328">
    <property type="entry name" value="6PGD_dom2"/>
</dbReference>
<evidence type="ECO:0000256" key="4">
    <source>
        <dbReference type="ARBA" id="ARBA00023002"/>
    </source>
</evidence>
<dbReference type="SUPFAM" id="SSF48179">
    <property type="entry name" value="6-phosphogluconate dehydrogenase C-terminal domain-like"/>
    <property type="match status" value="1"/>
</dbReference>
<dbReference type="Gene3D" id="1.10.1040.10">
    <property type="entry name" value="N-(1-d-carboxylethyl)-l-norvaline Dehydrogenase, domain 2"/>
    <property type="match status" value="1"/>
</dbReference>
<reference evidence="13 14" key="1">
    <citation type="submission" date="2012-05" db="EMBL/GenBank/DDBJ databases">
        <authorList>
            <person name="Harkins D.M."/>
            <person name="Madupu R."/>
            <person name="Durkin A.S."/>
            <person name="Torralba M."/>
            <person name="Methe B."/>
            <person name="Sutton G.G."/>
            <person name="Nelson K.E."/>
        </authorList>
    </citation>
    <scope>NUCLEOTIDE SEQUENCE [LARGE SCALE GENOMIC DNA]</scope>
    <source>
        <strain evidence="13 14">F0489</strain>
    </source>
</reference>
<dbReference type="PATRIC" id="fig|1125718.3.peg.1638"/>
<feature type="binding site" description="in other chain" evidence="9">
    <location>
        <begin position="193"/>
        <end position="194"/>
    </location>
    <ligand>
        <name>substrate</name>
        <note>ligand shared between dimeric partners</note>
    </ligand>
</feature>
<evidence type="ECO:0000256" key="11">
    <source>
        <dbReference type="RuleBase" id="RU000485"/>
    </source>
</evidence>
<dbReference type="SUPFAM" id="SSF51735">
    <property type="entry name" value="NAD(P)-binding Rossmann-fold domains"/>
    <property type="match status" value="1"/>
</dbReference>
<feature type="binding site" evidence="10">
    <location>
        <position position="110"/>
    </location>
    <ligand>
        <name>NADP(+)</name>
        <dbReference type="ChEBI" id="CHEBI:58349"/>
    </ligand>
</feature>
<dbReference type="InterPro" id="IPR006184">
    <property type="entry name" value="6PGdom_BS"/>
</dbReference>
<dbReference type="PIRSF" id="PIRSF000109">
    <property type="entry name" value="6PGD"/>
    <property type="match status" value="1"/>
</dbReference>
<dbReference type="NCBIfam" id="NF006765">
    <property type="entry name" value="PRK09287.1"/>
    <property type="match status" value="1"/>
</dbReference>
<evidence type="ECO:0000256" key="8">
    <source>
        <dbReference type="PIRSR" id="PIRSR000109-1"/>
    </source>
</evidence>
<dbReference type="PROSITE" id="PS00461">
    <property type="entry name" value="6PGD"/>
    <property type="match status" value="1"/>
</dbReference>
<dbReference type="Pfam" id="PF00393">
    <property type="entry name" value="6PGD"/>
    <property type="match status" value="1"/>
</dbReference>
<dbReference type="RefSeq" id="WP_008731836.1">
    <property type="nucleotide sequence ID" value="NZ_AKFT01000123.1"/>
</dbReference>
<feature type="binding site" description="in other chain" evidence="9">
    <location>
        <position position="198"/>
    </location>
    <ligand>
        <name>substrate</name>
        <note>ligand shared between dimeric partners</note>
    </ligand>
</feature>
<keyword evidence="6 7" id="KW-0570">Pentose shunt</keyword>
<dbReference type="AlphaFoldDB" id="J0N9G0"/>
<dbReference type="EC" id="1.1.1.44" evidence="7 11"/>
<dbReference type="GO" id="GO:0050661">
    <property type="term" value="F:NADP binding"/>
    <property type="evidence" value="ECO:0007669"/>
    <property type="project" value="InterPro"/>
</dbReference>